<evidence type="ECO:0000259" key="1">
    <source>
        <dbReference type="PROSITE" id="PS50181"/>
    </source>
</evidence>
<name>E3NDE2_CAERE</name>
<organism evidence="3">
    <name type="scientific">Caenorhabditis remanei</name>
    <name type="common">Caenorhabditis vulgaris</name>
    <dbReference type="NCBI Taxonomy" id="31234"/>
    <lineage>
        <taxon>Eukaryota</taxon>
        <taxon>Metazoa</taxon>
        <taxon>Ecdysozoa</taxon>
        <taxon>Nematoda</taxon>
        <taxon>Chromadorea</taxon>
        <taxon>Rhabditida</taxon>
        <taxon>Rhabditina</taxon>
        <taxon>Rhabditomorpha</taxon>
        <taxon>Rhabditoidea</taxon>
        <taxon>Rhabditidae</taxon>
        <taxon>Peloderinae</taxon>
        <taxon>Caenorhabditis</taxon>
    </lineage>
</organism>
<feature type="domain" description="F-box" evidence="1">
    <location>
        <begin position="22"/>
        <end position="67"/>
    </location>
</feature>
<evidence type="ECO:0000313" key="2">
    <source>
        <dbReference type="EMBL" id="EFO93982.1"/>
    </source>
</evidence>
<dbReference type="InterPro" id="IPR001810">
    <property type="entry name" value="F-box_dom"/>
</dbReference>
<reference evidence="2" key="1">
    <citation type="submission" date="2007-07" db="EMBL/GenBank/DDBJ databases">
        <title>PCAP assembly of the Caenorhabditis remanei genome.</title>
        <authorList>
            <consortium name="The Caenorhabditis remanei Sequencing Consortium"/>
            <person name="Wilson R.K."/>
        </authorList>
    </citation>
    <scope>NUCLEOTIDE SEQUENCE [LARGE SCALE GENOMIC DNA]</scope>
    <source>
        <strain evidence="2">PB4641</strain>
    </source>
</reference>
<dbReference type="FunCoup" id="E3NDE2">
    <property type="interactions" value="539"/>
</dbReference>
<dbReference type="Proteomes" id="UP000008281">
    <property type="component" value="Unassembled WGS sequence"/>
</dbReference>
<gene>
    <name evidence="2" type="ORF">CRE_09780</name>
</gene>
<protein>
    <recommendedName>
        <fullName evidence="1">F-box domain-containing protein</fullName>
    </recommendedName>
</protein>
<accession>E3NDE2</accession>
<dbReference type="OMA" id="VICVYIE"/>
<proteinExistence type="predicted"/>
<dbReference type="Pfam" id="PF00646">
    <property type="entry name" value="F-box"/>
    <property type="match status" value="1"/>
</dbReference>
<sequence>MEEISQALLSIIKMISNRRNNTFPILRLPFLAIEEIFKAMDPIEIINFSKTSKKAKTVTKAMVFHSKYVICVYIEKTLGISIKGTNNRVSCVYEMTSDKRMDGKTEKDKRNRFITRKVFKYSKDPVEEWKQLCEHVLEIFKKQSIDRLTMTMDAFVDHNVSIIDFLRTNVKSVDKCNLWHSEDENDVDEHAAYFLNNLKISNELYFYLKIKNYNFDGEIPKNLKELYLPNSHWIGYEKLLDIDCRHVVLTNNRIWEEEWNLFLKKWIAMETHLNLEYLELDYRQLDIFRSHVLHDIPHEVVHEGVKRILKTRFNLTLEINGGIDIRRIDGKTATFFVYRMFRMNRFAMNVH</sequence>
<dbReference type="PROSITE" id="PS50181">
    <property type="entry name" value="FBOX"/>
    <property type="match status" value="1"/>
</dbReference>
<dbReference type="PANTHER" id="PTHR21503:SF8">
    <property type="entry name" value="F-BOX ASSOCIATED DOMAIN-CONTAINING PROTEIN-RELATED"/>
    <property type="match status" value="1"/>
</dbReference>
<dbReference type="AlphaFoldDB" id="E3NDE2"/>
<dbReference type="EMBL" id="DS268609">
    <property type="protein sequence ID" value="EFO93982.1"/>
    <property type="molecule type" value="Genomic_DNA"/>
</dbReference>
<dbReference type="PANTHER" id="PTHR21503">
    <property type="entry name" value="F-BOX-CONTAINING HYPOTHETICAL PROTEIN C.ELEGANS"/>
    <property type="match status" value="1"/>
</dbReference>
<dbReference type="InterPro" id="IPR012885">
    <property type="entry name" value="F-box_Sdz-33"/>
</dbReference>
<keyword evidence="3" id="KW-1185">Reference proteome</keyword>
<dbReference type="Pfam" id="PF07735">
    <property type="entry name" value="FBA_2"/>
    <property type="match status" value="1"/>
</dbReference>
<evidence type="ECO:0000313" key="3">
    <source>
        <dbReference type="Proteomes" id="UP000008281"/>
    </source>
</evidence>
<dbReference type="InParanoid" id="E3NDE2"/>
<dbReference type="HOGENOM" id="CLU_028840_3_1_1"/>